<feature type="transmembrane region" description="Helical" evidence="1">
    <location>
        <begin position="319"/>
        <end position="340"/>
    </location>
</feature>
<dbReference type="InterPro" id="IPR025969">
    <property type="entry name" value="ABA_GPCR_dom"/>
</dbReference>
<dbReference type="PANTHER" id="PTHR15948:SF0">
    <property type="entry name" value="GOLGI PH REGULATOR A-RELATED"/>
    <property type="match status" value="1"/>
</dbReference>
<accession>A0A1Z8JR16</accession>
<evidence type="ECO:0000313" key="5">
    <source>
        <dbReference type="Proteomes" id="UP000195871"/>
    </source>
</evidence>
<dbReference type="PANTHER" id="PTHR15948">
    <property type="entry name" value="G-PROTEIN COUPLED RECEPTOR 89-RELATED"/>
    <property type="match status" value="1"/>
</dbReference>
<keyword evidence="1" id="KW-1133">Transmembrane helix</keyword>
<feature type="transmembrane region" description="Helical" evidence="1">
    <location>
        <begin position="376"/>
        <end position="396"/>
    </location>
</feature>
<feature type="chain" id="PRO_5012216233" description="Abscisic acid G-protein coupled receptor-like domain-containing protein" evidence="2">
    <location>
        <begin position="25"/>
        <end position="460"/>
    </location>
</feature>
<feature type="transmembrane region" description="Helical" evidence="1">
    <location>
        <begin position="436"/>
        <end position="455"/>
    </location>
</feature>
<proteinExistence type="predicted"/>
<dbReference type="Pfam" id="PF12430">
    <property type="entry name" value="ABA_GPCR"/>
    <property type="match status" value="1"/>
</dbReference>
<keyword evidence="2" id="KW-0732">Signal</keyword>
<dbReference type="InterPro" id="IPR015672">
    <property type="entry name" value="GPHR/GTG"/>
</dbReference>
<feature type="transmembrane region" description="Helical" evidence="1">
    <location>
        <begin position="113"/>
        <end position="134"/>
    </location>
</feature>
<comment type="caution">
    <text evidence="4">The sequence shown here is derived from an EMBL/GenBank/DDBJ whole genome shotgun (WGS) entry which is preliminary data.</text>
</comment>
<reference evidence="4 5" key="1">
    <citation type="submission" date="2017-05" db="EMBL/GenBank/DDBJ databases">
        <title>The Genome Sequence of Candida krusei Ckrusei653.</title>
        <authorList>
            <person name="Cuomo C."/>
            <person name="Forche A."/>
            <person name="Young S."/>
            <person name="Abouelleil A."/>
            <person name="Cao P."/>
            <person name="Chapman S."/>
            <person name="Cusick C."/>
            <person name="Shea T."/>
            <person name="Nusbaum C."/>
            <person name="Birren B."/>
        </authorList>
    </citation>
    <scope>NUCLEOTIDE SEQUENCE [LARGE SCALE GENOMIC DNA]</scope>
    <source>
        <strain evidence="4 5">Ckrusei653</strain>
    </source>
</reference>
<feature type="transmembrane region" description="Helical" evidence="1">
    <location>
        <begin position="146"/>
        <end position="166"/>
    </location>
</feature>
<name>A0A1Z8JR16_PICKU</name>
<evidence type="ECO:0000256" key="1">
    <source>
        <dbReference type="SAM" id="Phobius"/>
    </source>
</evidence>
<evidence type="ECO:0000313" key="4">
    <source>
        <dbReference type="EMBL" id="OUT23033.1"/>
    </source>
</evidence>
<dbReference type="VEuPathDB" id="FungiDB:C5L36_0A01430"/>
<gene>
    <name evidence="4" type="ORF">CAS74_001339</name>
</gene>
<dbReference type="EMBL" id="NHMM01000002">
    <property type="protein sequence ID" value="OUT23033.1"/>
    <property type="molecule type" value="Genomic_DNA"/>
</dbReference>
<evidence type="ECO:0000256" key="2">
    <source>
        <dbReference type="SAM" id="SignalP"/>
    </source>
</evidence>
<feature type="transmembrane region" description="Helical" evidence="1">
    <location>
        <begin position="178"/>
        <end position="203"/>
    </location>
</feature>
<feature type="domain" description="Abscisic acid G-protein coupled receptor-like" evidence="3">
    <location>
        <begin position="258"/>
        <end position="451"/>
    </location>
</feature>
<dbReference type="AlphaFoldDB" id="A0A1Z8JR16"/>
<keyword evidence="1" id="KW-0472">Membrane</keyword>
<evidence type="ECO:0000259" key="3">
    <source>
        <dbReference type="Pfam" id="PF12430"/>
    </source>
</evidence>
<dbReference type="Proteomes" id="UP000195871">
    <property type="component" value="Unassembled WGS sequence"/>
</dbReference>
<sequence>MAFLYKVASTIFLVFSHILSYQLSEKFIRPIILPLIYTTNNARLASLTNRNLQILHIDHHVVNNQIDSIEVYGESRFVIIAIDVIMSLSVQLIGLFLFDILRFCDFSIRHLDCYITLVLLTIGLVYVIPVYILYKWIQPTPNNTNLVDYSKVILAWILVLVVVYLATSKEMSGTYLQLSLYLVSLFGICCLSILNGIGCVMSLREMYEWFHGIHELLLSGKEEELIRELKSENVDLIKAESLSRELVNIKNGDKGIGALVTYTTWIYSIYKIGYGIIRVIQFMMNIVQKKKGEIDGNGDLLASTIAHILGYNGEQITMIINFLISVSFFLMSIQNVLITFKNLRLVKKKLVGLEIVNKLQVYNESVAILDELYQELIPLVLCEMTGIYVISTALMLNTKLPIHLTKLWINEQEWSGLKMTLDSLDVDFMNDWFDKWFVIGSIASILIFTLFEKIIETSIV</sequence>
<feature type="transmembrane region" description="Helical" evidence="1">
    <location>
        <begin position="77"/>
        <end position="101"/>
    </location>
</feature>
<organism evidence="4 5">
    <name type="scientific">Pichia kudriavzevii</name>
    <name type="common">Yeast</name>
    <name type="synonym">Issatchenkia orientalis</name>
    <dbReference type="NCBI Taxonomy" id="4909"/>
    <lineage>
        <taxon>Eukaryota</taxon>
        <taxon>Fungi</taxon>
        <taxon>Dikarya</taxon>
        <taxon>Ascomycota</taxon>
        <taxon>Saccharomycotina</taxon>
        <taxon>Pichiomycetes</taxon>
        <taxon>Pichiales</taxon>
        <taxon>Pichiaceae</taxon>
        <taxon>Pichia</taxon>
    </lineage>
</organism>
<protein>
    <recommendedName>
        <fullName evidence="3">Abscisic acid G-protein coupled receptor-like domain-containing protein</fullName>
    </recommendedName>
</protein>
<keyword evidence="1" id="KW-0812">Transmembrane</keyword>
<feature type="signal peptide" evidence="2">
    <location>
        <begin position="1"/>
        <end position="24"/>
    </location>
</feature>